<proteinExistence type="inferred from homology"/>
<dbReference type="SUPFAM" id="SSF51905">
    <property type="entry name" value="FAD/NAD(P)-binding domain"/>
    <property type="match status" value="1"/>
</dbReference>
<evidence type="ECO:0000256" key="1">
    <source>
        <dbReference type="ARBA" id="ARBA00010790"/>
    </source>
</evidence>
<dbReference type="Pfam" id="PF00732">
    <property type="entry name" value="GMC_oxred_N"/>
    <property type="match status" value="1"/>
</dbReference>
<dbReference type="PROSITE" id="PS00624">
    <property type="entry name" value="GMC_OXRED_2"/>
    <property type="match status" value="1"/>
</dbReference>
<gene>
    <name evidence="5" type="ORF">BDFB_008514</name>
</gene>
<sequence length="581" mass="65806">MLTSYNEALDNSEAAFDFIVVGSGSAGSVIANRLSENNNWTVLLLEVGEEATFLTDIPVIAPLFQFTNLNWNYLMEKQENMCLGLVDQRMAWPRGRGLGGTSLINYMIHVRGNRRDYNRWAKMGNPGWSYRDVFRYFTKSEDCSVQRQDPGYHGIGGDLGVQDVPYRTESAHAFVKAAQEAGHAYVDYNGKRQMGVSYVQATTRRGLRSSAEAAFLRPIIKRQNLKILTESRVTNILIDPITKQAYGVQYIKNRQRYTALVSKEVILSAGAFNSPQLLMLSGVGPKKHLEDLKIQVIQDLPVGRKLYDHITFLGLVFTVNQSIVSDQSVLERPESFLKLVLNGDGPLTSLGGVEALLYFKTNVSRDPKPYPDMELIFISGGMHTDVGEYYRKTFRITDEIYNAVWKPLEKKYAWSVLPMLVHPKSYGHLELKSSNPYHFPKFYGNFFTDPRNEDVKTFIAAIREVQRIARTPAFQKYDAQQVKTPIPGCGHLEFDSDEYWECALRHITGTLHHQVATCKMGPRNDPEAVVDNELRVYGIKNLRVADTSIIPIPLTAHTNVPAFMIGEKAADLIKMNWMREK</sequence>
<dbReference type="SUPFAM" id="SSF54373">
    <property type="entry name" value="FAD-linked reductases, C-terminal domain"/>
    <property type="match status" value="1"/>
</dbReference>
<dbReference type="InterPro" id="IPR012132">
    <property type="entry name" value="GMC_OxRdtase"/>
</dbReference>
<feature type="domain" description="Glucose-methanol-choline oxidoreductase N-terminal" evidence="4">
    <location>
        <begin position="270"/>
        <end position="284"/>
    </location>
</feature>
<dbReference type="Gene3D" id="3.50.50.60">
    <property type="entry name" value="FAD/NAD(P)-binding domain"/>
    <property type="match status" value="1"/>
</dbReference>
<evidence type="ECO:0000313" key="6">
    <source>
        <dbReference type="Proteomes" id="UP000292052"/>
    </source>
</evidence>
<dbReference type="PIRSF" id="PIRSF000137">
    <property type="entry name" value="Alcohol_oxidase"/>
    <property type="match status" value="1"/>
</dbReference>
<reference evidence="5 6" key="1">
    <citation type="submission" date="2017-03" db="EMBL/GenBank/DDBJ databases">
        <title>Genome of the blue death feigning beetle - Asbolus verrucosus.</title>
        <authorList>
            <person name="Rider S.D."/>
        </authorList>
    </citation>
    <scope>NUCLEOTIDE SEQUENCE [LARGE SCALE GENOMIC DNA]</scope>
    <source>
        <strain evidence="5">Butters</strain>
        <tissue evidence="5">Head and leg muscle</tissue>
    </source>
</reference>
<dbReference type="Gene3D" id="3.30.560.10">
    <property type="entry name" value="Glucose Oxidase, domain 3"/>
    <property type="match status" value="1"/>
</dbReference>
<dbReference type="AlphaFoldDB" id="A0A482VGS7"/>
<comment type="cofactor">
    <cofactor evidence="3">
        <name>FAD</name>
        <dbReference type="ChEBI" id="CHEBI:57692"/>
    </cofactor>
</comment>
<dbReference type="Proteomes" id="UP000292052">
    <property type="component" value="Unassembled WGS sequence"/>
</dbReference>
<dbReference type="GO" id="GO:0050660">
    <property type="term" value="F:flavin adenine dinucleotide binding"/>
    <property type="evidence" value="ECO:0007669"/>
    <property type="project" value="InterPro"/>
</dbReference>
<keyword evidence="6" id="KW-1185">Reference proteome</keyword>
<keyword evidence="3" id="KW-0274">FAD</keyword>
<protein>
    <submittedName>
        <fullName evidence="5">Glucose dehydrogenase [FAD, quinone]-like</fullName>
    </submittedName>
</protein>
<dbReference type="InterPro" id="IPR007867">
    <property type="entry name" value="GMC_OxRtase_C"/>
</dbReference>
<dbReference type="STRING" id="1661398.A0A482VGS7"/>
<feature type="active site" description="Proton donor" evidence="2">
    <location>
        <position position="513"/>
    </location>
</feature>
<feature type="binding site" evidence="3">
    <location>
        <position position="233"/>
    </location>
    <ligand>
        <name>FAD</name>
        <dbReference type="ChEBI" id="CHEBI:57692"/>
    </ligand>
</feature>
<dbReference type="InterPro" id="IPR036188">
    <property type="entry name" value="FAD/NAD-bd_sf"/>
</dbReference>
<accession>A0A482VGS7</accession>
<dbReference type="GO" id="GO:0016614">
    <property type="term" value="F:oxidoreductase activity, acting on CH-OH group of donors"/>
    <property type="evidence" value="ECO:0007669"/>
    <property type="project" value="InterPro"/>
</dbReference>
<organism evidence="5 6">
    <name type="scientific">Asbolus verrucosus</name>
    <name type="common">Desert ironclad beetle</name>
    <dbReference type="NCBI Taxonomy" id="1661398"/>
    <lineage>
        <taxon>Eukaryota</taxon>
        <taxon>Metazoa</taxon>
        <taxon>Ecdysozoa</taxon>
        <taxon>Arthropoda</taxon>
        <taxon>Hexapoda</taxon>
        <taxon>Insecta</taxon>
        <taxon>Pterygota</taxon>
        <taxon>Neoptera</taxon>
        <taxon>Endopterygota</taxon>
        <taxon>Coleoptera</taxon>
        <taxon>Polyphaga</taxon>
        <taxon>Cucujiformia</taxon>
        <taxon>Tenebrionidae</taxon>
        <taxon>Pimeliinae</taxon>
        <taxon>Asbolus</taxon>
    </lineage>
</organism>
<dbReference type="OrthoDB" id="269227at2759"/>
<comment type="caution">
    <text evidence="5">The sequence shown here is derived from an EMBL/GenBank/DDBJ whole genome shotgun (WGS) entry which is preliminary data.</text>
</comment>
<evidence type="ECO:0000313" key="5">
    <source>
        <dbReference type="EMBL" id="RZC31893.1"/>
    </source>
</evidence>
<dbReference type="EMBL" id="QDEB01101519">
    <property type="protein sequence ID" value="RZC31893.1"/>
    <property type="molecule type" value="Genomic_DNA"/>
</dbReference>
<feature type="binding site" evidence="3">
    <location>
        <position position="101"/>
    </location>
    <ligand>
        <name>FAD</name>
        <dbReference type="ChEBI" id="CHEBI:57692"/>
    </ligand>
</feature>
<comment type="similarity">
    <text evidence="1">Belongs to the GMC oxidoreductase family.</text>
</comment>
<name>A0A482VGS7_ASBVE</name>
<dbReference type="PANTHER" id="PTHR11552">
    <property type="entry name" value="GLUCOSE-METHANOL-CHOLINE GMC OXIDOREDUCTASE"/>
    <property type="match status" value="1"/>
</dbReference>
<dbReference type="PANTHER" id="PTHR11552:SF208">
    <property type="entry name" value="RE36204P-RELATED"/>
    <property type="match status" value="1"/>
</dbReference>
<dbReference type="InterPro" id="IPR000172">
    <property type="entry name" value="GMC_OxRdtase_N"/>
</dbReference>
<keyword evidence="3" id="KW-0285">Flavoprotein</keyword>
<feature type="active site" description="Proton acceptor" evidence="2">
    <location>
        <position position="557"/>
    </location>
</feature>
<dbReference type="Pfam" id="PF05199">
    <property type="entry name" value="GMC_oxred_C"/>
    <property type="match status" value="1"/>
</dbReference>
<evidence type="ECO:0000256" key="3">
    <source>
        <dbReference type="PIRSR" id="PIRSR000137-2"/>
    </source>
</evidence>
<evidence type="ECO:0000259" key="4">
    <source>
        <dbReference type="PROSITE" id="PS00624"/>
    </source>
</evidence>
<evidence type="ECO:0000256" key="2">
    <source>
        <dbReference type="PIRSR" id="PIRSR000137-1"/>
    </source>
</evidence>